<dbReference type="Proteomes" id="UP000195755">
    <property type="component" value="Chromosome"/>
</dbReference>
<evidence type="ECO:0000313" key="2">
    <source>
        <dbReference type="Proteomes" id="UP000195755"/>
    </source>
</evidence>
<reference evidence="1 2" key="1">
    <citation type="submission" date="2017-06" db="EMBL/GenBank/DDBJ databases">
        <title>Streptomyces albireticuli Genome sequencing and assembly.</title>
        <authorList>
            <person name="Wang Y."/>
            <person name="Du B."/>
            <person name="Ding Y."/>
            <person name="Liu H."/>
            <person name="Hou Q."/>
            <person name="Liu K."/>
            <person name="Yao L."/>
            <person name="Wang C."/>
        </authorList>
    </citation>
    <scope>NUCLEOTIDE SEQUENCE [LARGE SCALE GENOMIC DNA]</scope>
    <source>
        <strain evidence="1 2">MDJK11</strain>
    </source>
</reference>
<dbReference type="KEGG" id="salj:SMD11_6972"/>
<evidence type="ECO:0000313" key="1">
    <source>
        <dbReference type="EMBL" id="ARZ72548.1"/>
    </source>
</evidence>
<gene>
    <name evidence="1" type="ORF">SMD11_6972</name>
</gene>
<accession>A0A1Z2LEA0</accession>
<dbReference type="EMBL" id="CP021744">
    <property type="protein sequence ID" value="ARZ72548.1"/>
    <property type="molecule type" value="Genomic_DNA"/>
</dbReference>
<protein>
    <submittedName>
        <fullName evidence="1">Membrane protein</fullName>
    </submittedName>
</protein>
<dbReference type="AlphaFoldDB" id="A0A1Z2LEA0"/>
<organism evidence="1 2">
    <name type="scientific">Streptomyces albireticuli</name>
    <dbReference type="NCBI Taxonomy" id="1940"/>
    <lineage>
        <taxon>Bacteria</taxon>
        <taxon>Bacillati</taxon>
        <taxon>Actinomycetota</taxon>
        <taxon>Actinomycetes</taxon>
        <taxon>Kitasatosporales</taxon>
        <taxon>Streptomycetaceae</taxon>
        <taxon>Streptomyces</taxon>
    </lineage>
</organism>
<sequence>MAAAGAAVLVALRLIRARRLLRQAGVPETTKLVFRGALLCLVSPRDLIPDPFYVDDIGVLLLALCSLRTAARSPAATSGPTPPR</sequence>
<dbReference type="RefSeq" id="WP_234366313.1">
    <property type="nucleotide sequence ID" value="NZ_CP021744.1"/>
</dbReference>
<proteinExistence type="predicted"/>
<name>A0A1Z2LEA0_9ACTN</name>